<evidence type="ECO:0000313" key="2">
    <source>
        <dbReference type="EMBL" id="EKS33892.1"/>
    </source>
</evidence>
<reference evidence="2 3" key="1">
    <citation type="submission" date="2012-04" db="EMBL/GenBank/DDBJ databases">
        <title>The Genome Sequence of Afipia clevelandensis ATCC 49720.</title>
        <authorList>
            <consortium name="The Broad Institute Genome Sequencing Platform"/>
            <person name="Earl A."/>
            <person name="Ward D."/>
            <person name="Feldgarden M."/>
            <person name="Gevers D."/>
            <person name="Huys G."/>
            <person name="Walker B."/>
            <person name="Young S.K."/>
            <person name="Zeng Q."/>
            <person name="Gargeya S."/>
            <person name="Fitzgerald M."/>
            <person name="Haas B."/>
            <person name="Abouelleil A."/>
            <person name="Alvarado L."/>
            <person name="Arachchi H.M."/>
            <person name="Berlin A."/>
            <person name="Chapman S.B."/>
            <person name="Goldberg J."/>
            <person name="Griggs A."/>
            <person name="Gujja S."/>
            <person name="Hansen M."/>
            <person name="Howarth C."/>
            <person name="Imamovic A."/>
            <person name="Larimer J."/>
            <person name="McCowen C."/>
            <person name="Montmayeur A."/>
            <person name="Murphy C."/>
            <person name="Neiman D."/>
            <person name="Pearson M."/>
            <person name="Priest M."/>
            <person name="Roberts A."/>
            <person name="Saif S."/>
            <person name="Shea T."/>
            <person name="Sisk P."/>
            <person name="Sykes S."/>
            <person name="Wortman J."/>
            <person name="Nusbaum C."/>
            <person name="Birren B."/>
        </authorList>
    </citation>
    <scope>NUCLEOTIDE SEQUENCE [LARGE SCALE GENOMIC DNA]</scope>
    <source>
        <strain evidence="2 3">ATCC 49720</strain>
    </source>
</reference>
<feature type="transmembrane region" description="Helical" evidence="1">
    <location>
        <begin position="6"/>
        <end position="24"/>
    </location>
</feature>
<keyword evidence="1" id="KW-1133">Transmembrane helix</keyword>
<gene>
    <name evidence="2" type="ORF">HMPREF9696_03012</name>
</gene>
<keyword evidence="1" id="KW-0812">Transmembrane</keyword>
<sequence length="57" mass="6276">MLKQGWWPFGLLSGGAVILWLLGYRYTDSGAVAFMAVLIAAAGAYLIMVQNRGSWKR</sequence>
<dbReference type="RefSeq" id="WP_002713882.1">
    <property type="nucleotide sequence ID" value="NZ_KB375281.1"/>
</dbReference>
<proteinExistence type="predicted"/>
<keyword evidence="1" id="KW-0472">Membrane</keyword>
<dbReference type="AlphaFoldDB" id="K8NU97"/>
<dbReference type="HOGENOM" id="CLU_2986252_0_0_5"/>
<dbReference type="EMBL" id="AGWY01000012">
    <property type="protein sequence ID" value="EKS33892.1"/>
    <property type="molecule type" value="Genomic_DNA"/>
</dbReference>
<comment type="caution">
    <text evidence="2">The sequence shown here is derived from an EMBL/GenBank/DDBJ whole genome shotgun (WGS) entry which is preliminary data.</text>
</comment>
<organism evidence="2 3">
    <name type="scientific">Afipia clevelandensis ATCC 49720</name>
    <dbReference type="NCBI Taxonomy" id="883079"/>
    <lineage>
        <taxon>Bacteria</taxon>
        <taxon>Pseudomonadati</taxon>
        <taxon>Pseudomonadota</taxon>
        <taxon>Alphaproteobacteria</taxon>
        <taxon>Hyphomicrobiales</taxon>
        <taxon>Nitrobacteraceae</taxon>
        <taxon>Afipia</taxon>
    </lineage>
</organism>
<name>K8NU97_9BRAD</name>
<evidence type="ECO:0000256" key="1">
    <source>
        <dbReference type="SAM" id="Phobius"/>
    </source>
</evidence>
<evidence type="ECO:0000313" key="3">
    <source>
        <dbReference type="Proteomes" id="UP000001095"/>
    </source>
</evidence>
<dbReference type="Proteomes" id="UP000001095">
    <property type="component" value="Unassembled WGS sequence"/>
</dbReference>
<protein>
    <submittedName>
        <fullName evidence="2">Uncharacterized protein</fullName>
    </submittedName>
</protein>
<feature type="transmembrane region" description="Helical" evidence="1">
    <location>
        <begin position="31"/>
        <end position="48"/>
    </location>
</feature>
<accession>K8NU97</accession>
<keyword evidence="3" id="KW-1185">Reference proteome</keyword>